<dbReference type="GO" id="GO:0005524">
    <property type="term" value="F:ATP binding"/>
    <property type="evidence" value="ECO:0007669"/>
    <property type="project" value="UniProtKB-KW"/>
</dbReference>
<dbReference type="SMART" id="SM00387">
    <property type="entry name" value="HATPase_c"/>
    <property type="match status" value="1"/>
</dbReference>
<dbReference type="Pfam" id="PF02518">
    <property type="entry name" value="HATPase_c"/>
    <property type="match status" value="1"/>
</dbReference>
<protein>
    <recommendedName>
        <fullName evidence="2">histidine kinase</fullName>
        <ecNumber evidence="2">2.7.13.3</ecNumber>
    </recommendedName>
</protein>
<evidence type="ECO:0000256" key="8">
    <source>
        <dbReference type="ARBA" id="ARBA00023012"/>
    </source>
</evidence>
<evidence type="ECO:0000313" key="11">
    <source>
        <dbReference type="EMBL" id="OIJ09511.1"/>
    </source>
</evidence>
<dbReference type="InterPro" id="IPR036097">
    <property type="entry name" value="HisK_dim/P_sf"/>
</dbReference>
<evidence type="ECO:0000259" key="10">
    <source>
        <dbReference type="PROSITE" id="PS50109"/>
    </source>
</evidence>
<keyword evidence="9" id="KW-0812">Transmembrane</keyword>
<feature type="transmembrane region" description="Helical" evidence="9">
    <location>
        <begin position="5"/>
        <end position="23"/>
    </location>
</feature>
<evidence type="ECO:0000256" key="9">
    <source>
        <dbReference type="SAM" id="Phobius"/>
    </source>
</evidence>
<comment type="catalytic activity">
    <reaction evidence="1">
        <text>ATP + protein L-histidine = ADP + protein N-phospho-L-histidine.</text>
        <dbReference type="EC" id="2.7.13.3"/>
    </reaction>
</comment>
<feature type="domain" description="Histidine kinase" evidence="10">
    <location>
        <begin position="210"/>
        <end position="417"/>
    </location>
</feature>
<accession>A0A1S2LAT8</accession>
<keyword evidence="3" id="KW-0597">Phosphoprotein</keyword>
<comment type="caution">
    <text evidence="11">The sequence shown here is derived from an EMBL/GenBank/DDBJ whole genome shotgun (WGS) entry which is preliminary data.</text>
</comment>
<evidence type="ECO:0000256" key="7">
    <source>
        <dbReference type="ARBA" id="ARBA00022840"/>
    </source>
</evidence>
<dbReference type="InterPro" id="IPR003594">
    <property type="entry name" value="HATPase_dom"/>
</dbReference>
<dbReference type="SMART" id="SM00388">
    <property type="entry name" value="HisKA"/>
    <property type="match status" value="1"/>
</dbReference>
<evidence type="ECO:0000256" key="6">
    <source>
        <dbReference type="ARBA" id="ARBA00022777"/>
    </source>
</evidence>
<dbReference type="CDD" id="cd00082">
    <property type="entry name" value="HisKA"/>
    <property type="match status" value="1"/>
</dbReference>
<dbReference type="Gene3D" id="1.10.287.130">
    <property type="match status" value="1"/>
</dbReference>
<sequence length="417" mass="47523">MINLLLNVLIILVCVFLLSYLFLQFPQVNKKYRQFIIASISMLGIALCMLFPYYDLDGAIYDLRIIPFLLGALYGGRKVAASLFIGLLLVRFYIEFDPGFFVSAVHAFLLLLFTYHFSSLFLKSKLSRQLLITLSLVFVMAFLNYSIFFIFYFERLNYSLITSALNHFTILSLTLILVLYIIEYIKRDLKFKEELNGAEKLRVVSQLAASVSHEVRNPLTVTKGFLQLLRNENIEYEKQKEYLALSLQELDRAEQTITNYLNFAKPSEKYNVEKLCLKKEIEYLVEVITPYALMQGVEIVISTLKDGRFVFGDKHRLRQCLISIAKNGIEAMPNGGELTICTRKGIEENVISIKDNGVGMSQEDLERLGTPLKTKEVGTGIGTMVAYSIIKEMGGKVKVESKRGIGTEFSLVFPNEK</sequence>
<evidence type="ECO:0000256" key="2">
    <source>
        <dbReference type="ARBA" id="ARBA00012438"/>
    </source>
</evidence>
<keyword evidence="4" id="KW-0808">Transferase</keyword>
<dbReference type="PANTHER" id="PTHR43065:SF46">
    <property type="entry name" value="C4-DICARBOXYLATE TRANSPORT SENSOR PROTEIN DCTB"/>
    <property type="match status" value="1"/>
</dbReference>
<dbReference type="EC" id="2.7.13.3" evidence="2"/>
<keyword evidence="7" id="KW-0067">ATP-binding</keyword>
<evidence type="ECO:0000256" key="1">
    <source>
        <dbReference type="ARBA" id="ARBA00000085"/>
    </source>
</evidence>
<dbReference type="Pfam" id="PF00512">
    <property type="entry name" value="HisKA"/>
    <property type="match status" value="1"/>
</dbReference>
<dbReference type="SUPFAM" id="SSF47384">
    <property type="entry name" value="Homodimeric domain of signal transducing histidine kinase"/>
    <property type="match status" value="1"/>
</dbReference>
<dbReference type="InterPro" id="IPR004358">
    <property type="entry name" value="Sig_transdc_His_kin-like_C"/>
</dbReference>
<feature type="transmembrane region" description="Helical" evidence="9">
    <location>
        <begin position="100"/>
        <end position="118"/>
    </location>
</feature>
<dbReference type="PROSITE" id="PS50109">
    <property type="entry name" value="HIS_KIN"/>
    <property type="match status" value="1"/>
</dbReference>
<keyword evidence="5" id="KW-0547">Nucleotide-binding</keyword>
<feature type="transmembrane region" description="Helical" evidence="9">
    <location>
        <begin position="66"/>
        <end position="94"/>
    </location>
</feature>
<evidence type="ECO:0000256" key="4">
    <source>
        <dbReference type="ARBA" id="ARBA00022679"/>
    </source>
</evidence>
<dbReference type="GO" id="GO:0000155">
    <property type="term" value="F:phosphorelay sensor kinase activity"/>
    <property type="evidence" value="ECO:0007669"/>
    <property type="project" value="InterPro"/>
</dbReference>
<keyword evidence="9" id="KW-1133">Transmembrane helix</keyword>
<dbReference type="EMBL" id="LQXD01000152">
    <property type="protein sequence ID" value="OIJ09511.1"/>
    <property type="molecule type" value="Genomic_DNA"/>
</dbReference>
<feature type="transmembrane region" description="Helical" evidence="9">
    <location>
        <begin position="35"/>
        <end position="54"/>
    </location>
</feature>
<dbReference type="InterPro" id="IPR036890">
    <property type="entry name" value="HATPase_C_sf"/>
</dbReference>
<keyword evidence="9" id="KW-0472">Membrane</keyword>
<dbReference type="InterPro" id="IPR003661">
    <property type="entry name" value="HisK_dim/P_dom"/>
</dbReference>
<dbReference type="Gene3D" id="3.30.565.10">
    <property type="entry name" value="Histidine kinase-like ATPase, C-terminal domain"/>
    <property type="match status" value="1"/>
</dbReference>
<dbReference type="PRINTS" id="PR00344">
    <property type="entry name" value="BCTRLSENSOR"/>
</dbReference>
<keyword evidence="8" id="KW-0902">Two-component regulatory system</keyword>
<feature type="transmembrane region" description="Helical" evidence="9">
    <location>
        <begin position="164"/>
        <end position="182"/>
    </location>
</feature>
<reference evidence="11" key="1">
    <citation type="submission" date="2016-10" db="EMBL/GenBank/DDBJ databases">
        <title>Draft genome sequences of four alkaliphilic bacteria belonging to the Anaerobacillus genus.</title>
        <authorList>
            <person name="Bassil N.M."/>
            <person name="Lloyd J.R."/>
        </authorList>
    </citation>
    <scope>NUCLEOTIDE SEQUENCE [LARGE SCALE GENOMIC DNA]</scope>
    <source>
        <strain evidence="11">NB2006</strain>
    </source>
</reference>
<dbReference type="PANTHER" id="PTHR43065">
    <property type="entry name" value="SENSOR HISTIDINE KINASE"/>
    <property type="match status" value="1"/>
</dbReference>
<dbReference type="OrthoDB" id="9815750at2"/>
<name>A0A1S2LAT8_9BACI</name>
<evidence type="ECO:0000256" key="3">
    <source>
        <dbReference type="ARBA" id="ARBA00022553"/>
    </source>
</evidence>
<organism evidence="11">
    <name type="scientific">Anaerobacillus isosaccharinicus</name>
    <dbReference type="NCBI Taxonomy" id="1532552"/>
    <lineage>
        <taxon>Bacteria</taxon>
        <taxon>Bacillati</taxon>
        <taxon>Bacillota</taxon>
        <taxon>Bacilli</taxon>
        <taxon>Bacillales</taxon>
        <taxon>Bacillaceae</taxon>
        <taxon>Anaerobacillus</taxon>
    </lineage>
</organism>
<keyword evidence="6" id="KW-0418">Kinase</keyword>
<evidence type="ECO:0000256" key="5">
    <source>
        <dbReference type="ARBA" id="ARBA00022741"/>
    </source>
</evidence>
<proteinExistence type="predicted"/>
<feature type="transmembrane region" description="Helical" evidence="9">
    <location>
        <begin position="130"/>
        <end position="152"/>
    </location>
</feature>
<dbReference type="SUPFAM" id="SSF55874">
    <property type="entry name" value="ATPase domain of HSP90 chaperone/DNA topoisomerase II/histidine kinase"/>
    <property type="match status" value="1"/>
</dbReference>
<dbReference type="AlphaFoldDB" id="A0A1S2LAT8"/>
<dbReference type="InterPro" id="IPR005467">
    <property type="entry name" value="His_kinase_dom"/>
</dbReference>
<gene>
    <name evidence="11" type="ORF">AWH56_17435</name>
</gene>